<dbReference type="STRING" id="8078.ENSFHEP00000028920"/>
<dbReference type="GO" id="GO:0006400">
    <property type="term" value="P:tRNA modification"/>
    <property type="evidence" value="ECO:0007669"/>
    <property type="project" value="InterPro"/>
</dbReference>
<feature type="region of interest" description="Disordered" evidence="6">
    <location>
        <begin position="1"/>
        <end position="25"/>
    </location>
</feature>
<reference evidence="8" key="2">
    <citation type="submission" date="2025-09" db="UniProtKB">
        <authorList>
            <consortium name="Ensembl"/>
        </authorList>
    </citation>
    <scope>IDENTIFICATION</scope>
</reference>
<dbReference type="InterPro" id="IPR004114">
    <property type="entry name" value="THUMP_dom"/>
</dbReference>
<accession>A0A3Q2UEX4</accession>
<comment type="function">
    <text evidence="1">Functions as a tRNA-binding adapter to mediate NAT10-dependent tRNA acetylation modifying cytidine to N4-acetylcytidine (ac4C).</text>
</comment>
<evidence type="ECO:0000259" key="7">
    <source>
        <dbReference type="PROSITE" id="PS51165"/>
    </source>
</evidence>
<comment type="subunit">
    <text evidence="3">Interacts with NAT10. Binds tRNA.</text>
</comment>
<comment type="similarity">
    <text evidence="2">Belongs to the THUMPD1 family.</text>
</comment>
<reference evidence="8" key="1">
    <citation type="submission" date="2025-08" db="UniProtKB">
        <authorList>
            <consortium name="Ensembl"/>
        </authorList>
    </citation>
    <scope>IDENTIFICATION</scope>
</reference>
<feature type="compositionally biased region" description="Acidic residues" evidence="6">
    <location>
        <begin position="79"/>
        <end position="91"/>
    </location>
</feature>
<dbReference type="Gene3D" id="3.30.2300.10">
    <property type="entry name" value="THUMP superfamily"/>
    <property type="match status" value="1"/>
</dbReference>
<dbReference type="GeneTree" id="ENSGT00390000002365"/>
<dbReference type="SUPFAM" id="SSF143437">
    <property type="entry name" value="THUMP domain-like"/>
    <property type="match status" value="1"/>
</dbReference>
<name>A0A3Q2UEX4_FUNHE</name>
<sequence length="346" mass="39058">MSAAQNESRKRGKKRYVSGQQGKRWKGSRELEVGMQGILITCNMNERKCTAEAFNLLNDYADKLYGPEKLHDNKGNSSSEEEEAEEEEDVDVALKKEVAQLQSSRRKQERRFQALDSGANNVIFIKTHNLEPDKLIHHILSDLHTTKKKKSRVILRMLPVTGTCKAFQEDMLKYLTTFLEPWFKTPNSATYQIAFKARNSSHNKREEIIKSIASLVGKLNPKNKVDLTNPELTIIVEVIKSVCCVSVARDYTLYRKYNVQEVVKEDAPKADAAKTRTEPNAAEQKDEHNGGEAEEKKVAAEEEEEEKKKVAAAEEEEEEKKAAAEEEEKNAAENEEGVNEGEGGGE</sequence>
<dbReference type="Proteomes" id="UP000265000">
    <property type="component" value="Unplaced"/>
</dbReference>
<evidence type="ECO:0000256" key="1">
    <source>
        <dbReference type="ARBA" id="ARBA00053258"/>
    </source>
</evidence>
<dbReference type="AlphaFoldDB" id="A0A3Q2UEX4"/>
<dbReference type="PROSITE" id="PS51165">
    <property type="entry name" value="THUMP"/>
    <property type="match status" value="1"/>
</dbReference>
<dbReference type="PANTHER" id="PTHR13452:SF10">
    <property type="entry name" value="THUMP DOMAIN-CONTAINING PROTEIN 1"/>
    <property type="match status" value="1"/>
</dbReference>
<evidence type="ECO:0000256" key="3">
    <source>
        <dbReference type="ARBA" id="ARBA00065332"/>
    </source>
</evidence>
<keyword evidence="5" id="KW-0694">RNA-binding</keyword>
<dbReference type="SMART" id="SM00981">
    <property type="entry name" value="THUMP"/>
    <property type="match status" value="1"/>
</dbReference>
<evidence type="ECO:0000256" key="6">
    <source>
        <dbReference type="SAM" id="MobiDB-lite"/>
    </source>
</evidence>
<dbReference type="Ensembl" id="ENSFHET00000018986.1">
    <property type="protein sequence ID" value="ENSFHEP00000028920.1"/>
    <property type="gene ID" value="ENSFHEG00000013319.1"/>
</dbReference>
<feature type="region of interest" description="Disordered" evidence="6">
    <location>
        <begin position="266"/>
        <end position="346"/>
    </location>
</feature>
<feature type="compositionally biased region" description="Basic and acidic residues" evidence="6">
    <location>
        <begin position="319"/>
        <end position="332"/>
    </location>
</feature>
<dbReference type="PANTHER" id="PTHR13452">
    <property type="entry name" value="THUMP DOMAIN CONTAINING PROTEIN 1-RELATED"/>
    <property type="match status" value="1"/>
</dbReference>
<dbReference type="CDD" id="cd11717">
    <property type="entry name" value="THUMP_THUMPD1_like"/>
    <property type="match status" value="1"/>
</dbReference>
<feature type="compositionally biased region" description="Acidic residues" evidence="6">
    <location>
        <begin position="333"/>
        <end position="346"/>
    </location>
</feature>
<keyword evidence="9" id="KW-1185">Reference proteome</keyword>
<dbReference type="InterPro" id="IPR040183">
    <property type="entry name" value="THUMPD1-like"/>
</dbReference>
<feature type="region of interest" description="Disordered" evidence="6">
    <location>
        <begin position="67"/>
        <end position="91"/>
    </location>
</feature>
<feature type="domain" description="THUMP" evidence="7">
    <location>
        <begin position="142"/>
        <end position="249"/>
    </location>
</feature>
<evidence type="ECO:0000313" key="8">
    <source>
        <dbReference type="Ensembl" id="ENSFHEP00000028920.1"/>
    </source>
</evidence>
<proteinExistence type="inferred from homology"/>
<dbReference type="Pfam" id="PF02926">
    <property type="entry name" value="THUMP"/>
    <property type="match status" value="1"/>
</dbReference>
<dbReference type="FunFam" id="3.30.2300.10:FF:000001">
    <property type="entry name" value="THUMP domain-containing protein 1"/>
    <property type="match status" value="1"/>
</dbReference>
<evidence type="ECO:0000313" key="9">
    <source>
        <dbReference type="Proteomes" id="UP000265000"/>
    </source>
</evidence>
<evidence type="ECO:0000256" key="2">
    <source>
        <dbReference type="ARBA" id="ARBA00060731"/>
    </source>
</evidence>
<evidence type="ECO:0000256" key="5">
    <source>
        <dbReference type="PROSITE-ProRule" id="PRU00529"/>
    </source>
</evidence>
<protein>
    <recommendedName>
        <fullName evidence="4">THUMP domain-containing protein 1</fullName>
    </recommendedName>
</protein>
<feature type="compositionally biased region" description="Basic and acidic residues" evidence="6">
    <location>
        <begin position="266"/>
        <end position="312"/>
    </location>
</feature>
<organism evidence="8 9">
    <name type="scientific">Fundulus heteroclitus</name>
    <name type="common">Killifish</name>
    <name type="synonym">Mummichog</name>
    <dbReference type="NCBI Taxonomy" id="8078"/>
    <lineage>
        <taxon>Eukaryota</taxon>
        <taxon>Metazoa</taxon>
        <taxon>Chordata</taxon>
        <taxon>Craniata</taxon>
        <taxon>Vertebrata</taxon>
        <taxon>Euteleostomi</taxon>
        <taxon>Actinopterygii</taxon>
        <taxon>Neopterygii</taxon>
        <taxon>Teleostei</taxon>
        <taxon>Neoteleostei</taxon>
        <taxon>Acanthomorphata</taxon>
        <taxon>Ovalentaria</taxon>
        <taxon>Atherinomorphae</taxon>
        <taxon>Cyprinodontiformes</taxon>
        <taxon>Fundulidae</taxon>
        <taxon>Fundulus</taxon>
    </lineage>
</organism>
<dbReference type="GO" id="GO:0003723">
    <property type="term" value="F:RNA binding"/>
    <property type="evidence" value="ECO:0007669"/>
    <property type="project" value="UniProtKB-UniRule"/>
</dbReference>
<evidence type="ECO:0000256" key="4">
    <source>
        <dbReference type="ARBA" id="ARBA00074795"/>
    </source>
</evidence>